<dbReference type="InterPro" id="IPR001387">
    <property type="entry name" value="Cro/C1-type_HTH"/>
</dbReference>
<reference evidence="2 3" key="1">
    <citation type="submission" date="2018-11" db="EMBL/GenBank/DDBJ databases">
        <title>Genomic Encyclopedia of Type Strains, Phase IV (KMG-IV): sequencing the most valuable type-strain genomes for metagenomic binning, comparative biology and taxonomic classification.</title>
        <authorList>
            <person name="Goeker M."/>
        </authorList>
    </citation>
    <scope>NUCLEOTIDE SEQUENCE [LARGE SCALE GENOMIC DNA]</scope>
    <source>
        <strain evidence="2 3">DSM 5900</strain>
    </source>
</reference>
<dbReference type="Pfam" id="PF13560">
    <property type="entry name" value="HTH_31"/>
    <property type="match status" value="1"/>
</dbReference>
<sequence length="75" mass="7766">MLAVQCKMARAALGMGVRDLAAAAAVSPDTIARLERGETLYPRTIAAIRNALEAAGVEFIAENGGGAGVRLRKGR</sequence>
<protein>
    <submittedName>
        <fullName evidence="2">Helix-turn-helix protein</fullName>
    </submittedName>
</protein>
<comment type="caution">
    <text evidence="2">The sequence shown here is derived from an EMBL/GenBank/DDBJ whole genome shotgun (WGS) entry which is preliminary data.</text>
</comment>
<dbReference type="Proteomes" id="UP000278222">
    <property type="component" value="Unassembled WGS sequence"/>
</dbReference>
<feature type="domain" description="HTH cro/C1-type" evidence="1">
    <location>
        <begin position="7"/>
        <end position="59"/>
    </location>
</feature>
<proteinExistence type="predicted"/>
<evidence type="ECO:0000313" key="2">
    <source>
        <dbReference type="EMBL" id="ROQ01133.1"/>
    </source>
</evidence>
<keyword evidence="3" id="KW-1185">Reference proteome</keyword>
<dbReference type="CDD" id="cd00093">
    <property type="entry name" value="HTH_XRE"/>
    <property type="match status" value="1"/>
</dbReference>
<dbReference type="GO" id="GO:0003677">
    <property type="term" value="F:DNA binding"/>
    <property type="evidence" value="ECO:0007669"/>
    <property type="project" value="InterPro"/>
</dbReference>
<accession>A0A3N1MBM5</accession>
<evidence type="ECO:0000259" key="1">
    <source>
        <dbReference type="PROSITE" id="PS50943"/>
    </source>
</evidence>
<dbReference type="Gene3D" id="1.10.260.40">
    <property type="entry name" value="lambda repressor-like DNA-binding domains"/>
    <property type="match status" value="1"/>
</dbReference>
<dbReference type="InterPro" id="IPR010982">
    <property type="entry name" value="Lambda_DNA-bd_dom_sf"/>
</dbReference>
<dbReference type="AlphaFoldDB" id="A0A3N1MBM5"/>
<name>A0A3N1MBM5_9PROT</name>
<evidence type="ECO:0000313" key="3">
    <source>
        <dbReference type="Proteomes" id="UP000278222"/>
    </source>
</evidence>
<organism evidence="2 3">
    <name type="scientific">Stella humosa</name>
    <dbReference type="NCBI Taxonomy" id="94"/>
    <lineage>
        <taxon>Bacteria</taxon>
        <taxon>Pseudomonadati</taxon>
        <taxon>Pseudomonadota</taxon>
        <taxon>Alphaproteobacteria</taxon>
        <taxon>Rhodospirillales</taxon>
        <taxon>Stellaceae</taxon>
        <taxon>Stella</taxon>
    </lineage>
</organism>
<gene>
    <name evidence="2" type="ORF">EDC65_0310</name>
</gene>
<dbReference type="SUPFAM" id="SSF47413">
    <property type="entry name" value="lambda repressor-like DNA-binding domains"/>
    <property type="match status" value="1"/>
</dbReference>
<dbReference type="EMBL" id="RJKX01000011">
    <property type="protein sequence ID" value="ROQ01133.1"/>
    <property type="molecule type" value="Genomic_DNA"/>
</dbReference>
<dbReference type="PROSITE" id="PS50943">
    <property type="entry name" value="HTH_CROC1"/>
    <property type="match status" value="1"/>
</dbReference>